<dbReference type="Gene3D" id="1.20.5.170">
    <property type="match status" value="1"/>
</dbReference>
<accession>A0A0C3HLT5</accession>
<dbReference type="InterPro" id="IPR050936">
    <property type="entry name" value="AP-1-like"/>
</dbReference>
<dbReference type="PROSITE" id="PS00036">
    <property type="entry name" value="BZIP_BASIC"/>
    <property type="match status" value="1"/>
</dbReference>
<comment type="function">
    <text evidence="1">Putative transcription factor.</text>
</comment>
<dbReference type="AlphaFoldDB" id="A0A0C3HLT5"/>
<dbReference type="InParanoid" id="A0A0C3HLT5"/>
<feature type="non-terminal residue" evidence="11">
    <location>
        <position position="1"/>
    </location>
</feature>
<dbReference type="Proteomes" id="UP000054321">
    <property type="component" value="Unassembled WGS sequence"/>
</dbReference>
<dbReference type="HOGENOM" id="CLU_2365303_0_0_1"/>
<organism evidence="11 12">
    <name type="scientific">Oidiodendron maius (strain Zn)</name>
    <dbReference type="NCBI Taxonomy" id="913774"/>
    <lineage>
        <taxon>Eukaryota</taxon>
        <taxon>Fungi</taxon>
        <taxon>Dikarya</taxon>
        <taxon>Ascomycota</taxon>
        <taxon>Pezizomycotina</taxon>
        <taxon>Leotiomycetes</taxon>
        <taxon>Leotiomycetes incertae sedis</taxon>
        <taxon>Myxotrichaceae</taxon>
        <taxon>Oidiodendron</taxon>
    </lineage>
</organism>
<keyword evidence="7" id="KW-0539">Nucleus</keyword>
<feature type="coiled-coil region" evidence="9">
    <location>
        <begin position="55"/>
        <end position="89"/>
    </location>
</feature>
<dbReference type="SMART" id="SM00338">
    <property type="entry name" value="BRLZ"/>
    <property type="match status" value="1"/>
</dbReference>
<name>A0A0C3HLT5_OIDMZ</name>
<feature type="domain" description="BZIP" evidence="10">
    <location>
        <begin position="42"/>
        <end position="100"/>
    </location>
</feature>
<dbReference type="PANTHER" id="PTHR40621:SF11">
    <property type="entry name" value="TRANSCRIPTION FACTOR KAPC-RELATED"/>
    <property type="match status" value="1"/>
</dbReference>
<keyword evidence="12" id="KW-1185">Reference proteome</keyword>
<evidence type="ECO:0000256" key="2">
    <source>
        <dbReference type="ARBA" id="ARBA00004123"/>
    </source>
</evidence>
<dbReference type="STRING" id="913774.A0A0C3HLT5"/>
<evidence type="ECO:0000313" key="11">
    <source>
        <dbReference type="EMBL" id="KIN03307.1"/>
    </source>
</evidence>
<evidence type="ECO:0000313" key="12">
    <source>
        <dbReference type="Proteomes" id="UP000054321"/>
    </source>
</evidence>
<dbReference type="InterPro" id="IPR046347">
    <property type="entry name" value="bZIP_sf"/>
</dbReference>
<feature type="non-terminal residue" evidence="11">
    <location>
        <position position="101"/>
    </location>
</feature>
<evidence type="ECO:0000256" key="6">
    <source>
        <dbReference type="ARBA" id="ARBA00023163"/>
    </source>
</evidence>
<dbReference type="InterPro" id="IPR004827">
    <property type="entry name" value="bZIP"/>
</dbReference>
<dbReference type="GO" id="GO:0001228">
    <property type="term" value="F:DNA-binding transcription activator activity, RNA polymerase II-specific"/>
    <property type="evidence" value="ECO:0007669"/>
    <property type="project" value="TreeGrafter"/>
</dbReference>
<evidence type="ECO:0000256" key="1">
    <source>
        <dbReference type="ARBA" id="ARBA00004049"/>
    </source>
</evidence>
<dbReference type="SUPFAM" id="SSF57959">
    <property type="entry name" value="Leucine zipper domain"/>
    <property type="match status" value="1"/>
</dbReference>
<dbReference type="OrthoDB" id="2593073at2759"/>
<keyword evidence="5" id="KW-0238">DNA-binding</keyword>
<keyword evidence="6" id="KW-0804">Transcription</keyword>
<dbReference type="PANTHER" id="PTHR40621">
    <property type="entry name" value="TRANSCRIPTION FACTOR KAPC-RELATED"/>
    <property type="match status" value="1"/>
</dbReference>
<evidence type="ECO:0000256" key="5">
    <source>
        <dbReference type="ARBA" id="ARBA00023125"/>
    </source>
</evidence>
<reference evidence="11 12" key="1">
    <citation type="submission" date="2014-04" db="EMBL/GenBank/DDBJ databases">
        <authorList>
            <consortium name="DOE Joint Genome Institute"/>
            <person name="Kuo A."/>
            <person name="Martino E."/>
            <person name="Perotto S."/>
            <person name="Kohler A."/>
            <person name="Nagy L.G."/>
            <person name="Floudas D."/>
            <person name="Copeland A."/>
            <person name="Barry K.W."/>
            <person name="Cichocki N."/>
            <person name="Veneault-Fourrey C."/>
            <person name="LaButti K."/>
            <person name="Lindquist E.A."/>
            <person name="Lipzen A."/>
            <person name="Lundell T."/>
            <person name="Morin E."/>
            <person name="Murat C."/>
            <person name="Sun H."/>
            <person name="Tunlid A."/>
            <person name="Henrissat B."/>
            <person name="Grigoriev I.V."/>
            <person name="Hibbett D.S."/>
            <person name="Martin F."/>
            <person name="Nordberg H.P."/>
            <person name="Cantor M.N."/>
            <person name="Hua S.X."/>
        </authorList>
    </citation>
    <scope>NUCLEOTIDE SEQUENCE [LARGE SCALE GENOMIC DNA]</scope>
    <source>
        <strain evidence="11 12">Zn</strain>
    </source>
</reference>
<dbReference type="EMBL" id="KN832873">
    <property type="protein sequence ID" value="KIN03307.1"/>
    <property type="molecule type" value="Genomic_DNA"/>
</dbReference>
<dbReference type="PROSITE" id="PS50217">
    <property type="entry name" value="BZIP"/>
    <property type="match status" value="1"/>
</dbReference>
<gene>
    <name evidence="11" type="ORF">OIDMADRAFT_90849</name>
</gene>
<keyword evidence="4" id="KW-0805">Transcription regulation</keyword>
<protein>
    <recommendedName>
        <fullName evidence="8">Putative transcription factor kapC</fullName>
    </recommendedName>
</protein>
<evidence type="ECO:0000256" key="3">
    <source>
        <dbReference type="ARBA" id="ARBA00007163"/>
    </source>
</evidence>
<dbReference type="CDD" id="cd14688">
    <property type="entry name" value="bZIP_YAP"/>
    <property type="match status" value="1"/>
</dbReference>
<proteinExistence type="inferred from homology"/>
<evidence type="ECO:0000256" key="7">
    <source>
        <dbReference type="ARBA" id="ARBA00023242"/>
    </source>
</evidence>
<evidence type="ECO:0000256" key="4">
    <source>
        <dbReference type="ARBA" id="ARBA00023015"/>
    </source>
</evidence>
<dbReference type="Pfam" id="PF00170">
    <property type="entry name" value="bZIP_1"/>
    <property type="match status" value="1"/>
</dbReference>
<reference evidence="12" key="2">
    <citation type="submission" date="2015-01" db="EMBL/GenBank/DDBJ databases">
        <title>Evolutionary Origins and Diversification of the Mycorrhizal Mutualists.</title>
        <authorList>
            <consortium name="DOE Joint Genome Institute"/>
            <consortium name="Mycorrhizal Genomics Consortium"/>
            <person name="Kohler A."/>
            <person name="Kuo A."/>
            <person name="Nagy L.G."/>
            <person name="Floudas D."/>
            <person name="Copeland A."/>
            <person name="Barry K.W."/>
            <person name="Cichocki N."/>
            <person name="Veneault-Fourrey C."/>
            <person name="LaButti K."/>
            <person name="Lindquist E.A."/>
            <person name="Lipzen A."/>
            <person name="Lundell T."/>
            <person name="Morin E."/>
            <person name="Murat C."/>
            <person name="Riley R."/>
            <person name="Ohm R."/>
            <person name="Sun H."/>
            <person name="Tunlid A."/>
            <person name="Henrissat B."/>
            <person name="Grigoriev I.V."/>
            <person name="Hibbett D.S."/>
            <person name="Martin F."/>
        </authorList>
    </citation>
    <scope>NUCLEOTIDE SEQUENCE [LARGE SCALE GENOMIC DNA]</scope>
    <source>
        <strain evidence="12">Zn</strain>
    </source>
</reference>
<sequence>IGMIPVESILAEPGIESYFETPSSQRRENGNENAVSPYVIARRRAQNRASQRAFRRRKEKHTKEVEEKLADLQGRHSELIHLYEALQLEYSAVIKEIQVLR</sequence>
<comment type="subcellular location">
    <subcellularLocation>
        <location evidence="2">Nucleus</location>
    </subcellularLocation>
</comment>
<dbReference type="GO" id="GO:0090575">
    <property type="term" value="C:RNA polymerase II transcription regulator complex"/>
    <property type="evidence" value="ECO:0007669"/>
    <property type="project" value="TreeGrafter"/>
</dbReference>
<evidence type="ECO:0000256" key="9">
    <source>
        <dbReference type="SAM" id="Coils"/>
    </source>
</evidence>
<evidence type="ECO:0000259" key="10">
    <source>
        <dbReference type="PROSITE" id="PS50217"/>
    </source>
</evidence>
<keyword evidence="9" id="KW-0175">Coiled coil</keyword>
<dbReference type="GO" id="GO:0000976">
    <property type="term" value="F:transcription cis-regulatory region binding"/>
    <property type="evidence" value="ECO:0007669"/>
    <property type="project" value="InterPro"/>
</dbReference>
<comment type="similarity">
    <text evidence="3">Belongs to the bZIP family.</text>
</comment>
<evidence type="ECO:0000256" key="8">
    <source>
        <dbReference type="ARBA" id="ARBA00044067"/>
    </source>
</evidence>